<sequence>MKKFFKFGCLGIIALIVIGIIAAVVGGGDSEEVKKEKAKTYKINEVVKGKKVDVTVTKVEEKSSVGPEIVKKTASDGGTIVAVQYNMKNTSDKPVGSFSLPTVQLVDEKGTKYDSDVEASASYATETNIDNSKVLSDLNPDIQVTGTKAFEVSKEKYGAGKWYLLIDGDYKVEIK</sequence>
<evidence type="ECO:0000256" key="1">
    <source>
        <dbReference type="ARBA" id="ARBA00022729"/>
    </source>
</evidence>
<gene>
    <name evidence="3" type="ORF">B4088_5487</name>
</gene>
<organism evidence="3 4">
    <name type="scientific">Bacillus cereus</name>
    <dbReference type="NCBI Taxonomy" id="1396"/>
    <lineage>
        <taxon>Bacteria</taxon>
        <taxon>Bacillati</taxon>
        <taxon>Bacillota</taxon>
        <taxon>Bacilli</taxon>
        <taxon>Bacillales</taxon>
        <taxon>Bacillaceae</taxon>
        <taxon>Bacillus</taxon>
        <taxon>Bacillus cereus group</taxon>
    </lineage>
</organism>
<name>A0A164LEX7_BACCE</name>
<keyword evidence="1" id="KW-0732">Signal</keyword>
<evidence type="ECO:0000313" key="3">
    <source>
        <dbReference type="EMBL" id="KZD55742.1"/>
    </source>
</evidence>
<accession>A0A164LEX7</accession>
<dbReference type="Gene3D" id="2.60.40.1240">
    <property type="match status" value="1"/>
</dbReference>
<dbReference type="Proteomes" id="UP000076482">
    <property type="component" value="Unassembled WGS sequence"/>
</dbReference>
<dbReference type="RefSeq" id="WP_063263003.1">
    <property type="nucleotide sequence ID" value="NZ_LJKE01000104.1"/>
</dbReference>
<comment type="caution">
    <text evidence="3">The sequence shown here is derived from an EMBL/GenBank/DDBJ whole genome shotgun (WGS) entry which is preliminary data.</text>
</comment>
<dbReference type="PATRIC" id="fig|1396.535.peg.6060"/>
<feature type="domain" description="DUF4352" evidence="2">
    <location>
        <begin position="41"/>
        <end position="158"/>
    </location>
</feature>
<dbReference type="AlphaFoldDB" id="A0A164LEX7"/>
<dbReference type="Pfam" id="PF11611">
    <property type="entry name" value="DUF4352"/>
    <property type="match status" value="1"/>
</dbReference>
<evidence type="ECO:0000259" key="2">
    <source>
        <dbReference type="Pfam" id="PF11611"/>
    </source>
</evidence>
<dbReference type="EMBL" id="LJKE01000104">
    <property type="protein sequence ID" value="KZD55742.1"/>
    <property type="molecule type" value="Genomic_DNA"/>
</dbReference>
<dbReference type="InterPro" id="IPR029051">
    <property type="entry name" value="DUF4352"/>
</dbReference>
<evidence type="ECO:0000313" key="4">
    <source>
        <dbReference type="Proteomes" id="UP000076482"/>
    </source>
</evidence>
<proteinExistence type="predicted"/>
<reference evidence="3 4" key="1">
    <citation type="submission" date="2015-09" db="EMBL/GenBank/DDBJ databases">
        <title>Bacillus cereus food isolates.</title>
        <authorList>
            <person name="Boekhorst J."/>
        </authorList>
    </citation>
    <scope>NUCLEOTIDE SEQUENCE [LARGE SCALE GENOMIC DNA]</scope>
    <source>
        <strain evidence="3 4">B4088</strain>
    </source>
</reference>
<dbReference type="InterPro" id="IPR029050">
    <property type="entry name" value="Immunoprotect_excell_Ig-like"/>
</dbReference>
<protein>
    <recommendedName>
        <fullName evidence="2">DUF4352 domain-containing protein</fullName>
    </recommendedName>
</protein>